<gene>
    <name evidence="2" type="primary">PCMP-H40</name>
    <name evidence="2" type="ORF">CR513_43116</name>
</gene>
<dbReference type="GO" id="GO:0009451">
    <property type="term" value="P:RNA modification"/>
    <property type="evidence" value="ECO:0007669"/>
    <property type="project" value="InterPro"/>
</dbReference>
<keyword evidence="1" id="KW-0677">Repeat</keyword>
<dbReference type="InterPro" id="IPR002885">
    <property type="entry name" value="PPR_rpt"/>
</dbReference>
<organism evidence="2 3">
    <name type="scientific">Mucuna pruriens</name>
    <name type="common">Velvet bean</name>
    <name type="synonym">Dolichos pruriens</name>
    <dbReference type="NCBI Taxonomy" id="157652"/>
    <lineage>
        <taxon>Eukaryota</taxon>
        <taxon>Viridiplantae</taxon>
        <taxon>Streptophyta</taxon>
        <taxon>Embryophyta</taxon>
        <taxon>Tracheophyta</taxon>
        <taxon>Spermatophyta</taxon>
        <taxon>Magnoliopsida</taxon>
        <taxon>eudicotyledons</taxon>
        <taxon>Gunneridae</taxon>
        <taxon>Pentapetalae</taxon>
        <taxon>rosids</taxon>
        <taxon>fabids</taxon>
        <taxon>Fabales</taxon>
        <taxon>Fabaceae</taxon>
        <taxon>Papilionoideae</taxon>
        <taxon>50 kb inversion clade</taxon>
        <taxon>NPAAA clade</taxon>
        <taxon>indigoferoid/millettioid clade</taxon>
        <taxon>Phaseoleae</taxon>
        <taxon>Mucuna</taxon>
    </lineage>
</organism>
<evidence type="ECO:0000313" key="2">
    <source>
        <dbReference type="EMBL" id="RDX76852.1"/>
    </source>
</evidence>
<name>A0A371FEV6_MUCPR</name>
<dbReference type="Pfam" id="PF01535">
    <property type="entry name" value="PPR"/>
    <property type="match status" value="2"/>
</dbReference>
<dbReference type="OrthoDB" id="185373at2759"/>
<sequence>MYSKCGQVFLERRVFDEMSQRNIVSWSAMISSYDQCGGSMGWLSTCSLRCHSCPMSTSLPRLCKPHGTEAGATDSCSALKSGYAFVSFVSLITMYMKCGHCSDALSVRANSLRQNFVSYNALISGFVENHEPRKGLECSSSCSKGLFLISNLVEEVEKAFRLIKDKDVIPNTLISAFSHCDNQAKYLRFFEEMMKMKERSIRPDDFTFTIILAACAWHASINMTSKFMVIYLEQDYVGRQMEF</sequence>
<dbReference type="PANTHER" id="PTHR47926">
    <property type="entry name" value="PENTATRICOPEPTIDE REPEAT-CONTAINING PROTEIN"/>
    <property type="match status" value="1"/>
</dbReference>
<feature type="non-terminal residue" evidence="2">
    <location>
        <position position="243"/>
    </location>
</feature>
<dbReference type="GO" id="GO:0003723">
    <property type="term" value="F:RNA binding"/>
    <property type="evidence" value="ECO:0007669"/>
    <property type="project" value="InterPro"/>
</dbReference>
<dbReference type="InterPro" id="IPR011990">
    <property type="entry name" value="TPR-like_helical_dom_sf"/>
</dbReference>
<reference evidence="2" key="1">
    <citation type="submission" date="2018-05" db="EMBL/GenBank/DDBJ databases">
        <title>Draft genome of Mucuna pruriens seed.</title>
        <authorList>
            <person name="Nnadi N.E."/>
            <person name="Vos R."/>
            <person name="Hasami M.H."/>
            <person name="Devisetty U.K."/>
            <person name="Aguiy J.C."/>
        </authorList>
    </citation>
    <scope>NUCLEOTIDE SEQUENCE [LARGE SCALE GENOMIC DNA]</scope>
    <source>
        <strain evidence="2">JCA_2017</strain>
    </source>
</reference>
<proteinExistence type="predicted"/>
<dbReference type="AlphaFoldDB" id="A0A371FEV6"/>
<dbReference type="Gene3D" id="1.25.40.10">
    <property type="entry name" value="Tetratricopeptide repeat domain"/>
    <property type="match status" value="1"/>
</dbReference>
<dbReference type="STRING" id="157652.A0A371FEV6"/>
<dbReference type="PANTHER" id="PTHR47926:SF452">
    <property type="entry name" value="PENTATRICOPEPTIDE REPEAT-CONTAINING PROTEIN"/>
    <property type="match status" value="1"/>
</dbReference>
<dbReference type="Proteomes" id="UP000257109">
    <property type="component" value="Unassembled WGS sequence"/>
</dbReference>
<dbReference type="InterPro" id="IPR046960">
    <property type="entry name" value="PPR_At4g14850-like_plant"/>
</dbReference>
<accession>A0A371FEV6</accession>
<evidence type="ECO:0000256" key="1">
    <source>
        <dbReference type="ARBA" id="ARBA00022737"/>
    </source>
</evidence>
<comment type="caution">
    <text evidence="2">The sequence shown here is derived from an EMBL/GenBank/DDBJ whole genome shotgun (WGS) entry which is preliminary data.</text>
</comment>
<protein>
    <submittedName>
        <fullName evidence="2">Pentatricopeptide repeat-containing protein, chloroplastic</fullName>
    </submittedName>
</protein>
<evidence type="ECO:0000313" key="3">
    <source>
        <dbReference type="Proteomes" id="UP000257109"/>
    </source>
</evidence>
<dbReference type="EMBL" id="QJKJ01009365">
    <property type="protein sequence ID" value="RDX76852.1"/>
    <property type="molecule type" value="Genomic_DNA"/>
</dbReference>
<keyword evidence="3" id="KW-1185">Reference proteome</keyword>